<dbReference type="InterPro" id="IPR004158">
    <property type="entry name" value="DUF247_pln"/>
</dbReference>
<dbReference type="PANTHER" id="PTHR31170">
    <property type="entry name" value="BNAC04G53230D PROTEIN"/>
    <property type="match status" value="1"/>
</dbReference>
<gene>
    <name evidence="1" type="ORF">CFP56_002490</name>
</gene>
<organism evidence="1 2">
    <name type="scientific">Quercus suber</name>
    <name type="common">Cork oak</name>
    <dbReference type="NCBI Taxonomy" id="58331"/>
    <lineage>
        <taxon>Eukaryota</taxon>
        <taxon>Viridiplantae</taxon>
        <taxon>Streptophyta</taxon>
        <taxon>Embryophyta</taxon>
        <taxon>Tracheophyta</taxon>
        <taxon>Spermatophyta</taxon>
        <taxon>Magnoliopsida</taxon>
        <taxon>eudicotyledons</taxon>
        <taxon>Gunneridae</taxon>
        <taxon>Pentapetalae</taxon>
        <taxon>rosids</taxon>
        <taxon>fabids</taxon>
        <taxon>Fagales</taxon>
        <taxon>Fagaceae</taxon>
        <taxon>Quercus</taxon>
    </lineage>
</organism>
<dbReference type="Pfam" id="PF03140">
    <property type="entry name" value="DUF247"/>
    <property type="match status" value="3"/>
</dbReference>
<sequence>TGGSSTANGIENLEMSTISGGSTQQFSTGGLINVPDHLRKLDEQAFTPLLISIGPIHHSNVKLQTMKKYKELGYFNEKIEHFTDLVRLFYLSEQLPDRRSGVAKLSYSATQLQEAGVKFKGVEFDENMRRYRGNRRFLDIRFDLKNGLLEIPCIALNDEKIRLIRNIIALEQSLYVGHAYVTDFFVILNFLIKTSKDVDLLCDKGILVYYLGDSNVAASAINNLNTKILGDYMNKEYLKICEDLNASYEQLWYGWRAPWHRWRETLWRQYFSTPWRAASTSGAIILLGLTTIQTDYMNSDYSKICKDLNAFYKKPWHRWRATLWRQYFSTPWKAASTCAAIIFLLRTAIQTVCSLKSTKW</sequence>
<dbReference type="Proteomes" id="UP000237347">
    <property type="component" value="Unassembled WGS sequence"/>
</dbReference>
<dbReference type="PANTHER" id="PTHR31170:SF9">
    <property type="entry name" value="PROTEIN, PUTATIVE (DUF247)-RELATED"/>
    <property type="match status" value="1"/>
</dbReference>
<protein>
    <submittedName>
        <fullName evidence="1">Uncharacterized protein</fullName>
    </submittedName>
</protein>
<evidence type="ECO:0000313" key="2">
    <source>
        <dbReference type="Proteomes" id="UP000237347"/>
    </source>
</evidence>
<keyword evidence="2" id="KW-1185">Reference proteome</keyword>
<dbReference type="EMBL" id="PKMF04001056">
    <property type="protein sequence ID" value="KAK7814799.1"/>
    <property type="molecule type" value="Genomic_DNA"/>
</dbReference>
<proteinExistence type="predicted"/>
<evidence type="ECO:0000313" key="1">
    <source>
        <dbReference type="EMBL" id="KAK7814799.1"/>
    </source>
</evidence>
<feature type="non-terminal residue" evidence="1">
    <location>
        <position position="1"/>
    </location>
</feature>
<reference evidence="1 2" key="1">
    <citation type="journal article" date="2018" name="Sci. Data">
        <title>The draft genome sequence of cork oak.</title>
        <authorList>
            <person name="Ramos A.M."/>
            <person name="Usie A."/>
            <person name="Barbosa P."/>
            <person name="Barros P.M."/>
            <person name="Capote T."/>
            <person name="Chaves I."/>
            <person name="Simoes F."/>
            <person name="Abreu I."/>
            <person name="Carrasquinho I."/>
            <person name="Faro C."/>
            <person name="Guimaraes J.B."/>
            <person name="Mendonca D."/>
            <person name="Nobrega F."/>
            <person name="Rodrigues L."/>
            <person name="Saibo N.J.M."/>
            <person name="Varela M.C."/>
            <person name="Egas C."/>
            <person name="Matos J."/>
            <person name="Miguel C.M."/>
            <person name="Oliveira M.M."/>
            <person name="Ricardo C.P."/>
            <person name="Goncalves S."/>
        </authorList>
    </citation>
    <scope>NUCLEOTIDE SEQUENCE [LARGE SCALE GENOMIC DNA]</scope>
    <source>
        <strain evidence="2">cv. HL8</strain>
    </source>
</reference>
<name>A0AAW0IKJ1_QUESU</name>
<accession>A0AAW0IKJ1</accession>
<comment type="caution">
    <text evidence="1">The sequence shown here is derived from an EMBL/GenBank/DDBJ whole genome shotgun (WGS) entry which is preliminary data.</text>
</comment>
<dbReference type="AlphaFoldDB" id="A0AAW0IKJ1"/>